<dbReference type="GO" id="GO:0009245">
    <property type="term" value="P:lipid A biosynthetic process"/>
    <property type="evidence" value="ECO:0007669"/>
    <property type="project" value="TreeGrafter"/>
</dbReference>
<dbReference type="OrthoDB" id="9802481at2"/>
<feature type="domain" description="Calcineurin-like phosphoesterase" evidence="6">
    <location>
        <begin position="7"/>
        <end position="212"/>
    </location>
</feature>
<dbReference type="GO" id="GO:0016020">
    <property type="term" value="C:membrane"/>
    <property type="evidence" value="ECO:0007669"/>
    <property type="project" value="GOC"/>
</dbReference>
<organism evidence="7 8">
    <name type="scientific">Allorhodopirellula heiligendammensis</name>
    <dbReference type="NCBI Taxonomy" id="2714739"/>
    <lineage>
        <taxon>Bacteria</taxon>
        <taxon>Pseudomonadati</taxon>
        <taxon>Planctomycetota</taxon>
        <taxon>Planctomycetia</taxon>
        <taxon>Pirellulales</taxon>
        <taxon>Pirellulaceae</taxon>
        <taxon>Allorhodopirellula</taxon>
    </lineage>
</organism>
<gene>
    <name evidence="7" type="ORF">Poly21_04840</name>
</gene>
<dbReference type="AlphaFoldDB" id="A0A5C6C2C5"/>
<keyword evidence="3" id="KW-0479">Metal-binding</keyword>
<keyword evidence="4" id="KW-0472">Membrane</keyword>
<proteinExistence type="predicted"/>
<evidence type="ECO:0000313" key="8">
    <source>
        <dbReference type="Proteomes" id="UP000319908"/>
    </source>
</evidence>
<dbReference type="SUPFAM" id="SSF56300">
    <property type="entry name" value="Metallo-dependent phosphatases"/>
    <property type="match status" value="1"/>
</dbReference>
<dbReference type="Gene3D" id="3.60.21.10">
    <property type="match status" value="1"/>
</dbReference>
<evidence type="ECO:0000256" key="3">
    <source>
        <dbReference type="ARBA" id="ARBA00022723"/>
    </source>
</evidence>
<keyword evidence="1" id="KW-1003">Cell membrane</keyword>
<keyword evidence="8" id="KW-1185">Reference proteome</keyword>
<evidence type="ECO:0000313" key="7">
    <source>
        <dbReference type="EMBL" id="TWU18322.1"/>
    </source>
</evidence>
<sequence>MEIRPVRTLLVSDVHLGCKHSRAKEFLEFLQGFAPDKLYIVGDFIDTWKINSGWHWSTACDDTISHLLMLAERGAQVFYVPGNHDAFLRNPMFRMALPPEFRQLQIANEFVFETLRGWRFLVTHGDLFDCFETQAQWVSKGSSVFYDACLSVNWWAHRWMMNQSRNPYGACALLKNRVKRGIRFISQYESKIMHHARQQSCEGVVCGHIHTPGIRYSDSMLYCNTGDWVENCTGLIEDHDGEIRLVSRYAEEQVLSLPRLEGRANGRRLNASQRLPQHVGEKDFAA</sequence>
<dbReference type="InterPro" id="IPR043461">
    <property type="entry name" value="LpxH-like"/>
</dbReference>
<keyword evidence="7" id="KW-0378">Hydrolase</keyword>
<accession>A0A5C6C2C5</accession>
<dbReference type="GO" id="GO:0008758">
    <property type="term" value="F:UDP-2,3-diacylglucosamine hydrolase activity"/>
    <property type="evidence" value="ECO:0007669"/>
    <property type="project" value="TreeGrafter"/>
</dbReference>
<comment type="caution">
    <text evidence="7">The sequence shown here is derived from an EMBL/GenBank/DDBJ whole genome shotgun (WGS) entry which is preliminary data.</text>
</comment>
<dbReference type="GO" id="GO:0046872">
    <property type="term" value="F:metal ion binding"/>
    <property type="evidence" value="ECO:0007669"/>
    <property type="project" value="UniProtKB-KW"/>
</dbReference>
<dbReference type="CDD" id="cd07398">
    <property type="entry name" value="MPP_YbbF-LpxH"/>
    <property type="match status" value="1"/>
</dbReference>
<protein>
    <submittedName>
        <fullName evidence="7">UDP-2,3-diacylglucosamine hydrolase</fullName>
    </submittedName>
</protein>
<evidence type="ECO:0000259" key="6">
    <source>
        <dbReference type="Pfam" id="PF00149"/>
    </source>
</evidence>
<name>A0A5C6C2C5_9BACT</name>
<evidence type="ECO:0000256" key="1">
    <source>
        <dbReference type="ARBA" id="ARBA00022475"/>
    </source>
</evidence>
<evidence type="ECO:0000256" key="2">
    <source>
        <dbReference type="ARBA" id="ARBA00022519"/>
    </source>
</evidence>
<dbReference type="InterPro" id="IPR004843">
    <property type="entry name" value="Calcineurin-like_PHP"/>
</dbReference>
<evidence type="ECO:0000256" key="5">
    <source>
        <dbReference type="ARBA" id="ARBA00023211"/>
    </source>
</evidence>
<keyword evidence="5" id="KW-0464">Manganese</keyword>
<dbReference type="PANTHER" id="PTHR34990">
    <property type="entry name" value="UDP-2,3-DIACYLGLUCOSAMINE HYDROLASE-RELATED"/>
    <property type="match status" value="1"/>
</dbReference>
<dbReference type="InterPro" id="IPR029052">
    <property type="entry name" value="Metallo-depent_PP-like"/>
</dbReference>
<dbReference type="Pfam" id="PF00149">
    <property type="entry name" value="Metallophos"/>
    <property type="match status" value="1"/>
</dbReference>
<keyword evidence="2" id="KW-0997">Cell inner membrane</keyword>
<dbReference type="EMBL" id="SJPU01000001">
    <property type="protein sequence ID" value="TWU18322.1"/>
    <property type="molecule type" value="Genomic_DNA"/>
</dbReference>
<reference evidence="7 8" key="1">
    <citation type="journal article" date="2020" name="Antonie Van Leeuwenhoek">
        <title>Rhodopirellula heiligendammensis sp. nov., Rhodopirellula pilleata sp. nov., and Rhodopirellula solitaria sp. nov. isolated from natural or artificial marine surfaces in Northern Germany and California, USA, and emended description of the genus Rhodopirellula.</title>
        <authorList>
            <person name="Kallscheuer N."/>
            <person name="Wiegand S."/>
            <person name="Jogler M."/>
            <person name="Boedeker C."/>
            <person name="Peeters S.H."/>
            <person name="Rast P."/>
            <person name="Heuer A."/>
            <person name="Jetten M.S.M."/>
            <person name="Rohde M."/>
            <person name="Jogler C."/>
        </authorList>
    </citation>
    <scope>NUCLEOTIDE SEQUENCE [LARGE SCALE GENOMIC DNA]</scope>
    <source>
        <strain evidence="7 8">Poly21</strain>
    </source>
</reference>
<evidence type="ECO:0000256" key="4">
    <source>
        <dbReference type="ARBA" id="ARBA00023136"/>
    </source>
</evidence>
<dbReference type="PANTHER" id="PTHR34990:SF2">
    <property type="entry name" value="BLL8164 PROTEIN"/>
    <property type="match status" value="1"/>
</dbReference>
<dbReference type="Proteomes" id="UP000319908">
    <property type="component" value="Unassembled WGS sequence"/>
</dbReference>